<organism evidence="4 6">
    <name type="scientific">Didymodactylos carnosus</name>
    <dbReference type="NCBI Taxonomy" id="1234261"/>
    <lineage>
        <taxon>Eukaryota</taxon>
        <taxon>Metazoa</taxon>
        <taxon>Spiralia</taxon>
        <taxon>Gnathifera</taxon>
        <taxon>Rotifera</taxon>
        <taxon>Eurotatoria</taxon>
        <taxon>Bdelloidea</taxon>
        <taxon>Philodinida</taxon>
        <taxon>Philodinidae</taxon>
        <taxon>Didymodactylos</taxon>
    </lineage>
</organism>
<evidence type="ECO:0000313" key="6">
    <source>
        <dbReference type="Proteomes" id="UP000663829"/>
    </source>
</evidence>
<dbReference type="Gene3D" id="1.10.1410.40">
    <property type="match status" value="1"/>
</dbReference>
<dbReference type="EMBL" id="CAJNOQ010009080">
    <property type="protein sequence ID" value="CAF1214952.1"/>
    <property type="molecule type" value="Genomic_DNA"/>
</dbReference>
<evidence type="ECO:0000256" key="2">
    <source>
        <dbReference type="SAM" id="MobiDB-lite"/>
    </source>
</evidence>
<comment type="caution">
    <text evidence="4">The sequence shown here is derived from an EMBL/GenBank/DDBJ whole genome shotgun (WGS) entry which is preliminary data.</text>
</comment>
<dbReference type="PANTHER" id="PTHR10656">
    <property type="entry name" value="CELL FATE DETERMINING PROTEIN MAB21-RELATED"/>
    <property type="match status" value="1"/>
</dbReference>
<gene>
    <name evidence="4" type="ORF">GPM918_LOCUS24404</name>
    <name evidence="5" type="ORF">SRO942_LOCUS24403</name>
</gene>
<dbReference type="PANTHER" id="PTHR10656:SF42">
    <property type="entry name" value="CYCLIC GMP-AMP SYNTHASE-LIKE PROTEIN-RELATED"/>
    <property type="match status" value="1"/>
</dbReference>
<accession>A0A814XP32</accession>
<name>A0A814XP32_9BILA</name>
<dbReference type="EMBL" id="CAJOBC010009081">
    <property type="protein sequence ID" value="CAF3978821.1"/>
    <property type="molecule type" value="Genomic_DNA"/>
</dbReference>
<feature type="region of interest" description="Disordered" evidence="2">
    <location>
        <begin position="1"/>
        <end position="20"/>
    </location>
</feature>
<protein>
    <recommendedName>
        <fullName evidence="3">Mab-21-like HhH/H2TH-like domain-containing protein</fullName>
    </recommendedName>
</protein>
<dbReference type="Proteomes" id="UP000681722">
    <property type="component" value="Unassembled WGS sequence"/>
</dbReference>
<dbReference type="Pfam" id="PF20266">
    <property type="entry name" value="Mab-21_C"/>
    <property type="match status" value="1"/>
</dbReference>
<evidence type="ECO:0000259" key="3">
    <source>
        <dbReference type="Pfam" id="PF20266"/>
    </source>
</evidence>
<reference evidence="4" key="1">
    <citation type="submission" date="2021-02" db="EMBL/GenBank/DDBJ databases">
        <authorList>
            <person name="Nowell W R."/>
        </authorList>
    </citation>
    <scope>NUCLEOTIDE SEQUENCE</scope>
</reference>
<evidence type="ECO:0000256" key="1">
    <source>
        <dbReference type="ARBA" id="ARBA00008307"/>
    </source>
</evidence>
<keyword evidence="6" id="KW-1185">Reference proteome</keyword>
<dbReference type="Proteomes" id="UP000663829">
    <property type="component" value="Unassembled WGS sequence"/>
</dbReference>
<proteinExistence type="inferred from homology"/>
<dbReference type="AlphaFoldDB" id="A0A814XP32"/>
<feature type="domain" description="Mab-21-like HhH/H2TH-like" evidence="3">
    <location>
        <begin position="358"/>
        <end position="457"/>
    </location>
</feature>
<evidence type="ECO:0000313" key="5">
    <source>
        <dbReference type="EMBL" id="CAF3978821.1"/>
    </source>
</evidence>
<comment type="similarity">
    <text evidence="1">Belongs to the mab-21 family.</text>
</comment>
<dbReference type="InterPro" id="IPR046906">
    <property type="entry name" value="Mab-21_HhH/H2TH-like"/>
</dbReference>
<evidence type="ECO:0000313" key="4">
    <source>
        <dbReference type="EMBL" id="CAF1214952.1"/>
    </source>
</evidence>
<sequence>MGSLLNKDDDPENFPLLLSGSMSDGQSAAKEVADDGLSYEYDIIYISKIEISDENGIEYVAEAPGYIRIFYDNNSYESHLPTGSLNNQTFIDGYQLKQQIHSIMKEQNLRSISSSSTSIDKANIFFQFSDPNPPIDCNILEKIELFRQNITNEQQQIGRRNIEQFSLYILDVFDKETKYFLCKLSKELFHIDLSNQHINKYHTKIKQLIHLYKTLYLSLAGIPMPSNLTHKLRLILNFYEQYRHLVDENALESQFEIFEMYNKRILTEDCDIVIGIKLKFWPQIIQTRMNYLKYNKSHIYNKIKNATVYAIPKWSKSTDSEAAPYEFRLSFSVFESILARSRYDIEKKLNNIARRIYYRYIKKQDSSCGSGEGTNNIEECISSYVVKTCVLWMCEMYDLKNDYKNVNDEQEISRDLFKRFINFFRERLETKLCQHYFIEQINLLSSYNSSTITRSLDALNNIDVKHHLKTNYKPYIPKRDFIHFTSNIVEEFHELELNHFDVQCPFYIPEKYNSYLKRLYRLFLLIIERNDRNWWIHLSTILFNKSTENQSDIIDLSNINIQEIIDCLVTFVNNVQRRWPIIKYLIFENDSMKEFVIEKRHMFVKYGIKFCEQFIYDDTLGYLKQNCFSETLQTNIKHSKQIDYPYDEYNRPIQCSITLKKSEQTEKEEELSILIPIDVLFDEFWNGNFPYLVDHVLVLSTAGYLITKFIFATDKYYQESNPVRSKFMPCLRIIKLIRSILEIRRRATLYSSVE</sequence>